<dbReference type="PANTHER" id="PTHR12483:SF94">
    <property type="entry name" value="COPPER TRANSPORTER 4"/>
    <property type="match status" value="1"/>
</dbReference>
<reference evidence="7" key="1">
    <citation type="submission" date="2021-01" db="EMBL/GenBank/DDBJ databases">
        <authorList>
            <person name="Lovell J.T."/>
            <person name="Bentley N."/>
            <person name="Bhattarai G."/>
            <person name="Jenkins J.W."/>
            <person name="Sreedasyam A."/>
            <person name="Alarcon Y."/>
            <person name="Bock C."/>
            <person name="Boston L."/>
            <person name="Carlson J."/>
            <person name="Cervantes K."/>
            <person name="Clermont K."/>
            <person name="Krom N."/>
            <person name="Kubenka K."/>
            <person name="Mamidi S."/>
            <person name="Mattison C."/>
            <person name="Monteros M."/>
            <person name="Pisani C."/>
            <person name="Plott C."/>
            <person name="Rajasekar S."/>
            <person name="Rhein H.S."/>
            <person name="Rohla C."/>
            <person name="Song M."/>
            <person name="Hilaire R.S."/>
            <person name="Shu S."/>
            <person name="Wells L."/>
            <person name="Wang X."/>
            <person name="Webber J."/>
            <person name="Heerema R.J."/>
            <person name="Klein P."/>
            <person name="Conner P."/>
            <person name="Grauke L."/>
            <person name="Grimwood J."/>
            <person name="Schmutz J."/>
            <person name="Randall J.J."/>
        </authorList>
    </citation>
    <scope>NUCLEOTIDE SEQUENCE</scope>
    <source>
        <tissue evidence="7">Leaf</tissue>
    </source>
</reference>
<evidence type="ECO:0000256" key="6">
    <source>
        <dbReference type="RuleBase" id="RU367022"/>
    </source>
</evidence>
<dbReference type="EMBL" id="CM031833">
    <property type="protein sequence ID" value="KAG6697517.1"/>
    <property type="molecule type" value="Genomic_DNA"/>
</dbReference>
<evidence type="ECO:0000256" key="1">
    <source>
        <dbReference type="ARBA" id="ARBA00006921"/>
    </source>
</evidence>
<accession>A0A922E8X6</accession>
<feature type="transmembrane region" description="Helical" evidence="6">
    <location>
        <begin position="26"/>
        <end position="45"/>
    </location>
</feature>
<feature type="transmembrane region" description="Helical" evidence="6">
    <location>
        <begin position="101"/>
        <end position="129"/>
    </location>
</feature>
<proteinExistence type="inferred from homology"/>
<keyword evidence="6" id="KW-0186">Copper</keyword>
<dbReference type="InterPro" id="IPR007274">
    <property type="entry name" value="Cop_transporter"/>
</dbReference>
<protein>
    <recommendedName>
        <fullName evidence="6">Copper transport protein</fullName>
    </recommendedName>
</protein>
<evidence type="ECO:0000256" key="4">
    <source>
        <dbReference type="ARBA" id="ARBA00022989"/>
    </source>
</evidence>
<dbReference type="GO" id="GO:0005375">
    <property type="term" value="F:copper ion transmembrane transporter activity"/>
    <property type="evidence" value="ECO:0007669"/>
    <property type="project" value="UniProtKB-UniRule"/>
</dbReference>
<comment type="subcellular location">
    <subcellularLocation>
        <location evidence="6">Membrane</location>
        <topology evidence="6">Multi-pass membrane protein</topology>
    </subcellularLocation>
</comment>
<keyword evidence="6" id="KW-0813">Transport</keyword>
<keyword evidence="4 6" id="KW-1133">Transmembrane helix</keyword>
<name>A0A922E8X6_CARIL</name>
<evidence type="ECO:0000256" key="2">
    <source>
        <dbReference type="ARBA" id="ARBA00022692"/>
    </source>
</evidence>
<evidence type="ECO:0000256" key="3">
    <source>
        <dbReference type="ARBA" id="ARBA00022796"/>
    </source>
</evidence>
<evidence type="ECO:0000313" key="7">
    <source>
        <dbReference type="EMBL" id="KAG6697517.1"/>
    </source>
</evidence>
<keyword evidence="5 6" id="KW-0472">Membrane</keyword>
<dbReference type="GO" id="GO:0005886">
    <property type="term" value="C:plasma membrane"/>
    <property type="evidence" value="ECO:0007669"/>
    <property type="project" value="TreeGrafter"/>
</dbReference>
<comment type="caution">
    <text evidence="7">The sequence shown here is derived from an EMBL/GenBank/DDBJ whole genome shotgun (WGS) entry which is preliminary data.</text>
</comment>
<evidence type="ECO:0000313" key="8">
    <source>
        <dbReference type="Proteomes" id="UP000811246"/>
    </source>
</evidence>
<dbReference type="AlphaFoldDB" id="A0A922E8X6"/>
<keyword evidence="2 6" id="KW-0812">Transmembrane</keyword>
<sequence>METTSHHNFGPAFSGTVGEHIQHRRMMMHMSFYWGHNAVVLFSGWPGTSSAMYFLAWVLVFLLAVLLEWLSRLNIIKPGTNNLAEGLMQTAMYTVRIGLEYIVMLAVMSFNVGIFLAAVLGRAVGFFVFGSRAFKKTPECEDPSRTS</sequence>
<comment type="similarity">
    <text evidence="1 6">Belongs to the copper transporter (Ctr) (TC 1.A.56) family. SLC31A subfamily.</text>
</comment>
<keyword evidence="6" id="KW-0406">Ion transport</keyword>
<gene>
    <name evidence="7" type="ORF">I3842_09G205200</name>
</gene>
<dbReference type="Pfam" id="PF04145">
    <property type="entry name" value="Ctr"/>
    <property type="match status" value="2"/>
</dbReference>
<organism evidence="7 8">
    <name type="scientific">Carya illinoinensis</name>
    <name type="common">Pecan</name>
    <dbReference type="NCBI Taxonomy" id="32201"/>
    <lineage>
        <taxon>Eukaryota</taxon>
        <taxon>Viridiplantae</taxon>
        <taxon>Streptophyta</taxon>
        <taxon>Embryophyta</taxon>
        <taxon>Tracheophyta</taxon>
        <taxon>Spermatophyta</taxon>
        <taxon>Magnoliopsida</taxon>
        <taxon>eudicotyledons</taxon>
        <taxon>Gunneridae</taxon>
        <taxon>Pentapetalae</taxon>
        <taxon>rosids</taxon>
        <taxon>fabids</taxon>
        <taxon>Fagales</taxon>
        <taxon>Juglandaceae</taxon>
        <taxon>Carya</taxon>
    </lineage>
</organism>
<dbReference type="Proteomes" id="UP000811246">
    <property type="component" value="Chromosome 9"/>
</dbReference>
<keyword evidence="3 6" id="KW-0187">Copper transport</keyword>
<dbReference type="PANTHER" id="PTHR12483">
    <property type="entry name" value="SOLUTE CARRIER FAMILY 31 COPPER TRANSPORTERS"/>
    <property type="match status" value="1"/>
</dbReference>
<evidence type="ECO:0000256" key="5">
    <source>
        <dbReference type="ARBA" id="ARBA00023136"/>
    </source>
</evidence>
<feature type="transmembrane region" description="Helical" evidence="6">
    <location>
        <begin position="51"/>
        <end position="70"/>
    </location>
</feature>